<keyword evidence="1" id="KW-0472">Membrane</keyword>
<evidence type="ECO:0000256" key="1">
    <source>
        <dbReference type="SAM" id="Phobius"/>
    </source>
</evidence>
<dbReference type="AlphaFoldDB" id="A0A838ZIC3"/>
<keyword evidence="1" id="KW-1133">Transmembrane helix</keyword>
<protein>
    <submittedName>
        <fullName evidence="2">Uncharacterized protein</fullName>
    </submittedName>
</protein>
<evidence type="ECO:0000313" key="2">
    <source>
        <dbReference type="EMBL" id="MBA5629421.1"/>
    </source>
</evidence>
<dbReference type="RefSeq" id="WP_182042976.1">
    <property type="nucleotide sequence ID" value="NZ_JACDZE010000001.1"/>
</dbReference>
<feature type="transmembrane region" description="Helical" evidence="1">
    <location>
        <begin position="6"/>
        <end position="27"/>
    </location>
</feature>
<keyword evidence="1" id="KW-0812">Transmembrane</keyword>
<gene>
    <name evidence="2" type="ORF">HU137_06500</name>
</gene>
<organism evidence="2 3">
    <name type="scientific">Moheibacter lacus</name>
    <dbReference type="NCBI Taxonomy" id="2745851"/>
    <lineage>
        <taxon>Bacteria</taxon>
        <taxon>Pseudomonadati</taxon>
        <taxon>Bacteroidota</taxon>
        <taxon>Flavobacteriia</taxon>
        <taxon>Flavobacteriales</taxon>
        <taxon>Weeksellaceae</taxon>
        <taxon>Moheibacter</taxon>
    </lineage>
</organism>
<dbReference type="EMBL" id="JACDZE010000001">
    <property type="protein sequence ID" value="MBA5629421.1"/>
    <property type="molecule type" value="Genomic_DNA"/>
</dbReference>
<evidence type="ECO:0000313" key="3">
    <source>
        <dbReference type="Proteomes" id="UP000552241"/>
    </source>
</evidence>
<accession>A0A838ZIC3</accession>
<proteinExistence type="predicted"/>
<reference evidence="2 3" key="1">
    <citation type="submission" date="2020-07" db="EMBL/GenBank/DDBJ databases">
        <title>Moheibacter lacus sp. nov., a member of the family Flavobacteriaceae isolated from freshwater lake sediment.</title>
        <authorList>
            <person name="Liu Y."/>
        </authorList>
    </citation>
    <scope>NUCLEOTIDE SEQUENCE [LARGE SCALE GENOMIC DNA]</scope>
    <source>
        <strain evidence="2 3">BDHS18</strain>
    </source>
</reference>
<sequence length="184" mass="21539">MKKNPAMIGLLVTIGIIILSFGIYKFFLEKKDSYLITNPSDEILKVQLDEKTYSIAPKQTTEIQMDGGKHSLKFNYNGKSVDTIINVTRFNAIINPTRADYYVFLRPYGAGRNRDSLFTSQTITIDEKIYHGNIKHFNEIYIQDFYYNLDQNYPKIFLKKGVPTDLSKIFSKDDFKQFYFENYE</sequence>
<keyword evidence="3" id="KW-1185">Reference proteome</keyword>
<name>A0A838ZIC3_9FLAO</name>
<dbReference type="Proteomes" id="UP000552241">
    <property type="component" value="Unassembled WGS sequence"/>
</dbReference>
<comment type="caution">
    <text evidence="2">The sequence shown here is derived from an EMBL/GenBank/DDBJ whole genome shotgun (WGS) entry which is preliminary data.</text>
</comment>